<evidence type="ECO:0000256" key="2">
    <source>
        <dbReference type="ARBA" id="ARBA00023008"/>
    </source>
</evidence>
<accession>A0AAV2YMG5</accession>
<evidence type="ECO:0000313" key="4">
    <source>
        <dbReference type="EMBL" id="DAZ95341.1"/>
    </source>
</evidence>
<feature type="domain" description="Tyrosinase copper-binding" evidence="3">
    <location>
        <begin position="80"/>
        <end position="97"/>
    </location>
</feature>
<dbReference type="AlphaFoldDB" id="A0AAV2YMG5"/>
<dbReference type="Proteomes" id="UP001146120">
    <property type="component" value="Unassembled WGS sequence"/>
</dbReference>
<dbReference type="GO" id="GO:0046872">
    <property type="term" value="F:metal ion binding"/>
    <property type="evidence" value="ECO:0007669"/>
    <property type="project" value="UniProtKB-KW"/>
</dbReference>
<dbReference type="SUPFAM" id="SSF48056">
    <property type="entry name" value="Di-copper centre-containing domain"/>
    <property type="match status" value="1"/>
</dbReference>
<organism evidence="4 5">
    <name type="scientific">Lagenidium giganteum</name>
    <dbReference type="NCBI Taxonomy" id="4803"/>
    <lineage>
        <taxon>Eukaryota</taxon>
        <taxon>Sar</taxon>
        <taxon>Stramenopiles</taxon>
        <taxon>Oomycota</taxon>
        <taxon>Peronosporomycetes</taxon>
        <taxon>Pythiales</taxon>
        <taxon>Pythiaceae</taxon>
    </lineage>
</organism>
<evidence type="ECO:0000259" key="3">
    <source>
        <dbReference type="PROSITE" id="PS00497"/>
    </source>
</evidence>
<keyword evidence="5" id="KW-1185">Reference proteome</keyword>
<gene>
    <name evidence="4" type="ORF">N0F65_002526</name>
</gene>
<dbReference type="EMBL" id="DAKRPA010000208">
    <property type="protein sequence ID" value="DAZ95341.1"/>
    <property type="molecule type" value="Genomic_DNA"/>
</dbReference>
<reference evidence="4" key="1">
    <citation type="submission" date="2022-11" db="EMBL/GenBank/DDBJ databases">
        <authorList>
            <person name="Morgan W.R."/>
            <person name="Tartar A."/>
        </authorList>
    </citation>
    <scope>NUCLEOTIDE SEQUENCE</scope>
    <source>
        <strain evidence="4">ARSEF 373</strain>
    </source>
</reference>
<dbReference type="PANTHER" id="PTHR11474:SF126">
    <property type="entry name" value="TYROSINASE-LIKE PROTEIN TYR-1-RELATED"/>
    <property type="match status" value="1"/>
</dbReference>
<dbReference type="PANTHER" id="PTHR11474">
    <property type="entry name" value="TYROSINASE FAMILY MEMBER"/>
    <property type="match status" value="1"/>
</dbReference>
<keyword evidence="2" id="KW-0186">Copper</keyword>
<protein>
    <recommendedName>
        <fullName evidence="3">Tyrosinase copper-binding domain-containing protein</fullName>
    </recommendedName>
</protein>
<dbReference type="InterPro" id="IPR050316">
    <property type="entry name" value="Tyrosinase/Hemocyanin"/>
</dbReference>
<dbReference type="GO" id="GO:0016491">
    <property type="term" value="F:oxidoreductase activity"/>
    <property type="evidence" value="ECO:0007669"/>
    <property type="project" value="InterPro"/>
</dbReference>
<comment type="caution">
    <text evidence="4">The sequence shown here is derived from an EMBL/GenBank/DDBJ whole genome shotgun (WGS) entry which is preliminary data.</text>
</comment>
<sequence>MVASVVTTTEAAPVAPFNTDRRLAGGNAACGGQRVRKSWRNMSTQERDLYVEAVGIAMKNGIINDLAAIHLEDMGEAQAHHSCAFFTWHRRMLLAFESYLRDIDSKFACVTLPYYDVHTAYVDAANGRCSNMFECSEIFQGIGGAPQ</sequence>
<dbReference type="InterPro" id="IPR008922">
    <property type="entry name" value="Di-copper_centre_dom_sf"/>
</dbReference>
<evidence type="ECO:0000256" key="1">
    <source>
        <dbReference type="ARBA" id="ARBA00022723"/>
    </source>
</evidence>
<feature type="non-terminal residue" evidence="4">
    <location>
        <position position="147"/>
    </location>
</feature>
<proteinExistence type="predicted"/>
<dbReference type="Gene3D" id="1.10.1280.10">
    <property type="entry name" value="Di-copper center containing domain from catechol oxidase"/>
    <property type="match status" value="1"/>
</dbReference>
<evidence type="ECO:0000313" key="5">
    <source>
        <dbReference type="Proteomes" id="UP001146120"/>
    </source>
</evidence>
<dbReference type="InterPro" id="IPR002227">
    <property type="entry name" value="Tyrosinase_Cu-bd"/>
</dbReference>
<name>A0AAV2YMG5_9STRA</name>
<reference evidence="4" key="2">
    <citation type="journal article" date="2023" name="Microbiol Resour">
        <title>Decontamination and Annotation of the Draft Genome Sequence of the Oomycete Lagenidium giganteum ARSEF 373.</title>
        <authorList>
            <person name="Morgan W.R."/>
            <person name="Tartar A."/>
        </authorList>
    </citation>
    <scope>NUCLEOTIDE SEQUENCE</scope>
    <source>
        <strain evidence="4">ARSEF 373</strain>
    </source>
</reference>
<dbReference type="PROSITE" id="PS00497">
    <property type="entry name" value="TYROSINASE_1"/>
    <property type="match status" value="1"/>
</dbReference>
<keyword evidence="1" id="KW-0479">Metal-binding</keyword>
<dbReference type="Pfam" id="PF00264">
    <property type="entry name" value="Tyrosinase"/>
    <property type="match status" value="1"/>
</dbReference>